<evidence type="ECO:0000256" key="4">
    <source>
        <dbReference type="PIRSR" id="PIRSR001235-2"/>
    </source>
</evidence>
<dbReference type="NCBIfam" id="TIGR01879">
    <property type="entry name" value="hydantase"/>
    <property type="match status" value="1"/>
</dbReference>
<dbReference type="PANTHER" id="PTHR32494">
    <property type="entry name" value="ALLANTOATE DEIMINASE-RELATED"/>
    <property type="match status" value="1"/>
</dbReference>
<dbReference type="SUPFAM" id="SSF55031">
    <property type="entry name" value="Bacterial exopeptidase dimerisation domain"/>
    <property type="match status" value="1"/>
</dbReference>
<dbReference type="InterPro" id="IPR036264">
    <property type="entry name" value="Bact_exopeptidase_dim_dom"/>
</dbReference>
<dbReference type="STRING" id="1423776.FD04_GL001131"/>
<dbReference type="PANTHER" id="PTHR32494:SF5">
    <property type="entry name" value="ALLANTOATE AMIDOHYDROLASE"/>
    <property type="match status" value="1"/>
</dbReference>
<comment type="cofactor">
    <cofactor evidence="3">
        <name>Zn(2+)</name>
        <dbReference type="ChEBI" id="CHEBI:29105"/>
    </cofactor>
    <text evidence="3">Binds 2 Zn(2+) ions per subunit.</text>
</comment>
<feature type="binding site" evidence="3">
    <location>
        <position position="193"/>
    </location>
    <ligand>
        <name>Zn(2+)</name>
        <dbReference type="ChEBI" id="CHEBI:29105"/>
        <label>1</label>
    </ligand>
</feature>
<feature type="binding site" evidence="3">
    <location>
        <position position="384"/>
    </location>
    <ligand>
        <name>Zn(2+)</name>
        <dbReference type="ChEBI" id="CHEBI:29105"/>
        <label>2</label>
    </ligand>
</feature>
<dbReference type="PIRSF" id="PIRSF001235">
    <property type="entry name" value="Amidase_carbamoylase"/>
    <property type="match status" value="1"/>
</dbReference>
<comment type="caution">
    <text evidence="6">The sequence shown here is derived from an EMBL/GenBank/DDBJ whole genome shotgun (WGS) entry which is preliminary data.</text>
</comment>
<keyword evidence="3" id="KW-0862">Zinc</keyword>
<dbReference type="Pfam" id="PF07687">
    <property type="entry name" value="M20_dimer"/>
    <property type="match status" value="1"/>
</dbReference>
<dbReference type="GO" id="GO:0046872">
    <property type="term" value="F:metal ion binding"/>
    <property type="evidence" value="ECO:0007669"/>
    <property type="project" value="UniProtKB-KW"/>
</dbReference>
<feature type="binding site" evidence="3">
    <location>
        <position position="94"/>
    </location>
    <ligand>
        <name>Zn(2+)</name>
        <dbReference type="ChEBI" id="CHEBI:29105"/>
        <label>1</label>
    </ligand>
</feature>
<protein>
    <submittedName>
        <fullName evidence="6">Amidase, hydantoinase carbamoylase family</fullName>
    </submittedName>
</protein>
<evidence type="ECO:0000256" key="1">
    <source>
        <dbReference type="ARBA" id="ARBA00006153"/>
    </source>
</evidence>
<dbReference type="InterPro" id="IPR010158">
    <property type="entry name" value="Amidase_Cbmase"/>
</dbReference>
<feature type="binding site" evidence="3">
    <location>
        <position position="94"/>
    </location>
    <ligand>
        <name>Zn(2+)</name>
        <dbReference type="ChEBI" id="CHEBI:29105"/>
        <label>2</label>
    </ligand>
</feature>
<feature type="binding site" evidence="3">
    <location>
        <position position="83"/>
    </location>
    <ligand>
        <name>Zn(2+)</name>
        <dbReference type="ChEBI" id="CHEBI:29105"/>
        <label>1</label>
    </ligand>
</feature>
<organism evidence="6 7">
    <name type="scientific">Secundilactobacillus odoratitofui DSM 19909 = JCM 15043</name>
    <dbReference type="NCBI Taxonomy" id="1423776"/>
    <lineage>
        <taxon>Bacteria</taxon>
        <taxon>Bacillati</taxon>
        <taxon>Bacillota</taxon>
        <taxon>Bacilli</taxon>
        <taxon>Lactobacillales</taxon>
        <taxon>Lactobacillaceae</taxon>
        <taxon>Secundilactobacillus</taxon>
    </lineage>
</organism>
<keyword evidence="7" id="KW-1185">Reference proteome</keyword>
<dbReference type="RefSeq" id="WP_082603165.1">
    <property type="nucleotide sequence ID" value="NZ_AZEE01000028.1"/>
</dbReference>
<comment type="similarity">
    <text evidence="1">Belongs to the peptidase M20 family.</text>
</comment>
<sequence>MTHLDVSNQFQFWRWLNQINARSTQPDRPGQTRLVYSPSWFAAQQALIDFGTAADLVTCVDDIGNVYLDYPGTDNQVIATGSHMDTVVNGGQFDGLYGILGGLQAIMNLKQRFGRPRHTLRLIAFSEEEGSRFNATFTGSKYYVRQEMPPTILTDINRIDFSTARQQAVKQLLKLPEVQHFQPNLPTSFTELHIEQGPRLMTQHATIGLVCGIVGQRRYSVDVIGATNHAGTTPMHLRHDALQSAITLITKLRLAAKALDSELTFTVGQLSVSPNVANVIPGRVTFSIDIRHDQSSILTQFEQQLHTLITERPDKAIKCHVQQWVNDLPVKLDARLLTMNRQITQDLGYPTTTLVSGAGHDSYILSQAVPTTMLFVPSVGGISHAPNEQTNPADLAAGIDVLTESLRRQAY</sequence>
<dbReference type="GO" id="GO:0016813">
    <property type="term" value="F:hydrolase activity, acting on carbon-nitrogen (but not peptide) bonds, in linear amidines"/>
    <property type="evidence" value="ECO:0007669"/>
    <property type="project" value="InterPro"/>
</dbReference>
<feature type="binding site" evidence="4">
    <location>
        <position position="291"/>
    </location>
    <ligand>
        <name>allantoate</name>
        <dbReference type="ChEBI" id="CHEBI:17536"/>
    </ligand>
</feature>
<evidence type="ECO:0000313" key="6">
    <source>
        <dbReference type="EMBL" id="KRK98153.1"/>
    </source>
</evidence>
<evidence type="ECO:0000256" key="2">
    <source>
        <dbReference type="ARBA" id="ARBA00022801"/>
    </source>
</evidence>
<dbReference type="Pfam" id="PF01546">
    <property type="entry name" value="Peptidase_M20"/>
    <property type="match status" value="1"/>
</dbReference>
<gene>
    <name evidence="6" type="ORF">FD04_GL001131</name>
</gene>
<dbReference type="Proteomes" id="UP000051160">
    <property type="component" value="Unassembled WGS sequence"/>
</dbReference>
<dbReference type="InterPro" id="IPR011650">
    <property type="entry name" value="Peptidase_M20_dimer"/>
</dbReference>
<keyword evidence="2" id="KW-0378">Hydrolase</keyword>
<feature type="binding site" evidence="4">
    <location>
        <position position="278"/>
    </location>
    <ligand>
        <name>allantoate</name>
        <dbReference type="ChEBI" id="CHEBI:17536"/>
    </ligand>
</feature>
<dbReference type="CDD" id="cd03884">
    <property type="entry name" value="M20_bAS"/>
    <property type="match status" value="1"/>
</dbReference>
<evidence type="ECO:0000256" key="3">
    <source>
        <dbReference type="PIRSR" id="PIRSR001235-1"/>
    </source>
</evidence>
<evidence type="ECO:0000313" key="7">
    <source>
        <dbReference type="Proteomes" id="UP000051160"/>
    </source>
</evidence>
<accession>A0A0R1LYX0</accession>
<evidence type="ECO:0000259" key="5">
    <source>
        <dbReference type="Pfam" id="PF07687"/>
    </source>
</evidence>
<dbReference type="EMBL" id="AZEE01000028">
    <property type="protein sequence ID" value="KRK98153.1"/>
    <property type="molecule type" value="Genomic_DNA"/>
</dbReference>
<feature type="binding site" evidence="3">
    <location>
        <position position="129"/>
    </location>
    <ligand>
        <name>Zn(2+)</name>
        <dbReference type="ChEBI" id="CHEBI:29105"/>
        <label>2</label>
    </ligand>
</feature>
<dbReference type="AlphaFoldDB" id="A0A0R1LYX0"/>
<dbReference type="Gene3D" id="3.30.70.360">
    <property type="match status" value="1"/>
</dbReference>
<name>A0A0R1LYX0_9LACO</name>
<reference evidence="6 7" key="1">
    <citation type="journal article" date="2015" name="Genome Announc.">
        <title>Expanding the biotechnology potential of lactobacilli through comparative genomics of 213 strains and associated genera.</title>
        <authorList>
            <person name="Sun Z."/>
            <person name="Harris H.M."/>
            <person name="McCann A."/>
            <person name="Guo C."/>
            <person name="Argimon S."/>
            <person name="Zhang W."/>
            <person name="Yang X."/>
            <person name="Jeffery I.B."/>
            <person name="Cooney J.C."/>
            <person name="Kagawa T.F."/>
            <person name="Liu W."/>
            <person name="Song Y."/>
            <person name="Salvetti E."/>
            <person name="Wrobel A."/>
            <person name="Rasinkangas P."/>
            <person name="Parkhill J."/>
            <person name="Rea M.C."/>
            <person name="O'Sullivan O."/>
            <person name="Ritari J."/>
            <person name="Douillard F.P."/>
            <person name="Paul Ross R."/>
            <person name="Yang R."/>
            <person name="Briner A.E."/>
            <person name="Felis G.E."/>
            <person name="de Vos W.M."/>
            <person name="Barrangou R."/>
            <person name="Klaenhammer T.R."/>
            <person name="Caufield P.W."/>
            <person name="Cui Y."/>
            <person name="Zhang H."/>
            <person name="O'Toole P.W."/>
        </authorList>
    </citation>
    <scope>NUCLEOTIDE SEQUENCE [LARGE SCALE GENOMIC DNA]</scope>
    <source>
        <strain evidence="6 7">DSM 19909</strain>
    </source>
</reference>
<dbReference type="SUPFAM" id="SSF53187">
    <property type="entry name" value="Zn-dependent exopeptidases"/>
    <property type="match status" value="1"/>
</dbReference>
<dbReference type="OrthoDB" id="9808195at2"/>
<keyword evidence="3" id="KW-0479">Metal-binding</keyword>
<proteinExistence type="inferred from homology"/>
<dbReference type="PATRIC" id="fig|1423776.4.peg.1143"/>
<feature type="binding site" evidence="4">
    <location>
        <position position="218"/>
    </location>
    <ligand>
        <name>allantoate</name>
        <dbReference type="ChEBI" id="CHEBI:17536"/>
    </ligand>
</feature>
<dbReference type="InterPro" id="IPR002933">
    <property type="entry name" value="Peptidase_M20"/>
</dbReference>
<feature type="domain" description="Peptidase M20 dimerisation" evidence="5">
    <location>
        <begin position="215"/>
        <end position="312"/>
    </location>
</feature>
<dbReference type="Gene3D" id="3.40.630.10">
    <property type="entry name" value="Zn peptidases"/>
    <property type="match status" value="1"/>
</dbReference>